<organism evidence="2 3">
    <name type="scientific">Cherax quadricarinatus</name>
    <name type="common">Australian red claw crayfish</name>
    <dbReference type="NCBI Taxonomy" id="27406"/>
    <lineage>
        <taxon>Eukaryota</taxon>
        <taxon>Metazoa</taxon>
        <taxon>Ecdysozoa</taxon>
        <taxon>Arthropoda</taxon>
        <taxon>Crustacea</taxon>
        <taxon>Multicrustacea</taxon>
        <taxon>Malacostraca</taxon>
        <taxon>Eumalacostraca</taxon>
        <taxon>Eucarida</taxon>
        <taxon>Decapoda</taxon>
        <taxon>Pleocyemata</taxon>
        <taxon>Astacidea</taxon>
        <taxon>Parastacoidea</taxon>
        <taxon>Parastacidae</taxon>
        <taxon>Cherax</taxon>
    </lineage>
</organism>
<feature type="domain" description="Fibronectin type-III" evidence="1">
    <location>
        <begin position="1"/>
        <end position="79"/>
    </location>
</feature>
<dbReference type="EMBL" id="JARKIK010000024">
    <property type="protein sequence ID" value="KAK8743456.1"/>
    <property type="molecule type" value="Genomic_DNA"/>
</dbReference>
<dbReference type="CDD" id="cd00063">
    <property type="entry name" value="FN3"/>
    <property type="match status" value="2"/>
</dbReference>
<evidence type="ECO:0000313" key="2">
    <source>
        <dbReference type="EMBL" id="KAK8743456.1"/>
    </source>
</evidence>
<feature type="domain" description="Fibronectin type-III" evidence="1">
    <location>
        <begin position="84"/>
        <end position="141"/>
    </location>
</feature>
<dbReference type="SUPFAM" id="SSF49265">
    <property type="entry name" value="Fibronectin type III"/>
    <property type="match status" value="1"/>
</dbReference>
<keyword evidence="3" id="KW-1185">Reference proteome</keyword>
<comment type="caution">
    <text evidence="2">The sequence shown here is derived from an EMBL/GenBank/DDBJ whole genome shotgun (WGS) entry which is preliminary data.</text>
</comment>
<dbReference type="InterPro" id="IPR003961">
    <property type="entry name" value="FN3_dom"/>
</dbReference>
<dbReference type="Gene3D" id="2.60.40.10">
    <property type="entry name" value="Immunoglobulins"/>
    <property type="match status" value="2"/>
</dbReference>
<dbReference type="InterPro" id="IPR036116">
    <property type="entry name" value="FN3_sf"/>
</dbReference>
<dbReference type="InterPro" id="IPR013783">
    <property type="entry name" value="Ig-like_fold"/>
</dbReference>
<feature type="non-terminal residue" evidence="2">
    <location>
        <position position="141"/>
    </location>
</feature>
<feature type="non-terminal residue" evidence="2">
    <location>
        <position position="1"/>
    </location>
</feature>
<evidence type="ECO:0000259" key="1">
    <source>
        <dbReference type="PROSITE" id="PS50853"/>
    </source>
</evidence>
<gene>
    <name evidence="2" type="ORF">OTU49_001087</name>
</gene>
<evidence type="ECO:0000313" key="3">
    <source>
        <dbReference type="Proteomes" id="UP001445076"/>
    </source>
</evidence>
<dbReference type="Pfam" id="PF00041">
    <property type="entry name" value="fn3"/>
    <property type="match status" value="1"/>
</dbReference>
<name>A0AAW0XG60_CHEQU</name>
<proteinExistence type="predicted"/>
<dbReference type="PROSITE" id="PS50853">
    <property type="entry name" value="FN3"/>
    <property type="match status" value="2"/>
</dbReference>
<accession>A0AAW0XG60</accession>
<dbReference type="Proteomes" id="UP001445076">
    <property type="component" value="Unassembled WGS sequence"/>
</dbReference>
<reference evidence="2 3" key="1">
    <citation type="journal article" date="2024" name="BMC Genomics">
        <title>Genome assembly of redclaw crayfish (Cherax quadricarinatus) provides insights into its immune adaptation and hypoxia tolerance.</title>
        <authorList>
            <person name="Liu Z."/>
            <person name="Zheng J."/>
            <person name="Li H."/>
            <person name="Fang K."/>
            <person name="Wang S."/>
            <person name="He J."/>
            <person name="Zhou D."/>
            <person name="Weng S."/>
            <person name="Chi M."/>
            <person name="Gu Z."/>
            <person name="He J."/>
            <person name="Li F."/>
            <person name="Wang M."/>
        </authorList>
    </citation>
    <scope>NUCLEOTIDE SEQUENCE [LARGE SCALE GENOMIC DNA]</scope>
    <source>
        <strain evidence="2">ZL_2023a</strain>
    </source>
</reference>
<dbReference type="AlphaFoldDB" id="A0AAW0XG60"/>
<protein>
    <recommendedName>
        <fullName evidence="1">Fibronectin type-III domain-containing protein</fullName>
    </recommendedName>
</protein>
<sequence length="141" mass="15722">RSARISWSLPQPAAVTIQYRAEEESWASNGRNVTVGQWTSWHVMTGLFPYYTYAVRLMAHNDLGVSEPSQVHVFTTLEEAPTGAPRNVRVAAGSPYSLQVTWSSPDPLLTHGPLRGYTIVVRRQNIEGHLTYITRPVTTVS</sequence>